<dbReference type="SUPFAM" id="SSF52467">
    <property type="entry name" value="DHS-like NAD/FAD-binding domain"/>
    <property type="match status" value="1"/>
</dbReference>
<feature type="active site" description="Proton acceptor" evidence="4">
    <location>
        <position position="120"/>
    </location>
</feature>
<dbReference type="PANTHER" id="PTHR11085">
    <property type="entry name" value="NAD-DEPENDENT PROTEIN DEACYLASE SIRTUIN-5, MITOCHONDRIAL-RELATED"/>
    <property type="match status" value="1"/>
</dbReference>
<dbReference type="InterPro" id="IPR029035">
    <property type="entry name" value="DHS-like_NAD/FAD-binding_dom"/>
</dbReference>
<dbReference type="Gene3D" id="3.40.50.1220">
    <property type="entry name" value="TPP-binding domain"/>
    <property type="match status" value="1"/>
</dbReference>
<keyword evidence="7" id="KW-1185">Reference proteome</keyword>
<dbReference type="PROSITE" id="PS50305">
    <property type="entry name" value="SIRTUIN"/>
    <property type="match status" value="1"/>
</dbReference>
<dbReference type="Pfam" id="PF02146">
    <property type="entry name" value="SIR2"/>
    <property type="match status" value="1"/>
</dbReference>
<gene>
    <name evidence="6" type="ORF">EG850_04475</name>
</gene>
<dbReference type="OrthoDB" id="9800582at2"/>
<feature type="binding site" evidence="4">
    <location>
        <position position="151"/>
    </location>
    <ligand>
        <name>Zn(2+)</name>
        <dbReference type="ChEBI" id="CHEBI:29105"/>
    </ligand>
</feature>
<feature type="domain" description="Deacetylase sirtuin-type" evidence="5">
    <location>
        <begin position="1"/>
        <end position="240"/>
    </location>
</feature>
<evidence type="ECO:0000256" key="2">
    <source>
        <dbReference type="ARBA" id="ARBA00022679"/>
    </source>
</evidence>
<accession>A0A3P3VXN8</accession>
<feature type="binding site" evidence="4">
    <location>
        <position position="131"/>
    </location>
    <ligand>
        <name>Zn(2+)</name>
        <dbReference type="ChEBI" id="CHEBI:29105"/>
    </ligand>
</feature>
<evidence type="ECO:0000256" key="3">
    <source>
        <dbReference type="ARBA" id="ARBA00023027"/>
    </source>
</evidence>
<evidence type="ECO:0000256" key="4">
    <source>
        <dbReference type="PROSITE-ProRule" id="PRU00236"/>
    </source>
</evidence>
<dbReference type="GO" id="GO:0017136">
    <property type="term" value="F:histone deacetylase activity, NAD-dependent"/>
    <property type="evidence" value="ECO:0007669"/>
    <property type="project" value="TreeGrafter"/>
</dbReference>
<dbReference type="Gene3D" id="3.30.1600.10">
    <property type="entry name" value="SIR2/SIRT2 'Small Domain"/>
    <property type="match status" value="1"/>
</dbReference>
<keyword evidence="2" id="KW-0808">Transferase</keyword>
<reference evidence="6 7" key="1">
    <citation type="submission" date="2018-11" db="EMBL/GenBank/DDBJ databases">
        <title>YIM 102482-1 draft genome.</title>
        <authorList>
            <person name="Li G."/>
            <person name="Jiang Y."/>
        </authorList>
    </citation>
    <scope>NUCLEOTIDE SEQUENCE [LARGE SCALE GENOMIC DNA]</scope>
    <source>
        <strain evidence="6 7">YIM 102482-1</strain>
    </source>
</reference>
<dbReference type="InterPro" id="IPR026590">
    <property type="entry name" value="Ssirtuin_cat_dom"/>
</dbReference>
<protein>
    <recommendedName>
        <fullName evidence="1">protein acetyllysine N-acetyltransferase</fullName>
        <ecNumber evidence="1">2.3.1.286</ecNumber>
    </recommendedName>
</protein>
<keyword evidence="3" id="KW-0520">NAD</keyword>
<dbReference type="Proteomes" id="UP000274391">
    <property type="component" value="Unassembled WGS sequence"/>
</dbReference>
<dbReference type="InterPro" id="IPR003000">
    <property type="entry name" value="Sirtuin"/>
</dbReference>
<proteinExistence type="predicted"/>
<keyword evidence="4" id="KW-0479">Metal-binding</keyword>
<dbReference type="InterPro" id="IPR026591">
    <property type="entry name" value="Sirtuin_cat_small_dom_sf"/>
</dbReference>
<dbReference type="GO" id="GO:0046872">
    <property type="term" value="F:metal ion binding"/>
    <property type="evidence" value="ECO:0007669"/>
    <property type="project" value="UniProtKB-KW"/>
</dbReference>
<feature type="binding site" evidence="4">
    <location>
        <position position="149"/>
    </location>
    <ligand>
        <name>Zn(2+)</name>
        <dbReference type="ChEBI" id="CHEBI:29105"/>
    </ligand>
</feature>
<dbReference type="EC" id="2.3.1.286" evidence="1"/>
<dbReference type="RefSeq" id="WP_124970581.1">
    <property type="nucleotide sequence ID" value="NZ_RQVS01000004.1"/>
</dbReference>
<dbReference type="EMBL" id="RQVS01000004">
    <property type="protein sequence ID" value="RRJ87562.1"/>
    <property type="molecule type" value="Genomic_DNA"/>
</dbReference>
<name>A0A3P3VXN8_9MICO</name>
<dbReference type="AlphaFoldDB" id="A0A3P3VXN8"/>
<comment type="caution">
    <text evidence="6">The sequence shown here is derived from an EMBL/GenBank/DDBJ whole genome shotgun (WGS) entry which is preliminary data.</text>
</comment>
<evidence type="ECO:0000259" key="5">
    <source>
        <dbReference type="PROSITE" id="PS50305"/>
    </source>
</evidence>
<evidence type="ECO:0000313" key="7">
    <source>
        <dbReference type="Proteomes" id="UP000274391"/>
    </source>
</evidence>
<evidence type="ECO:0000313" key="6">
    <source>
        <dbReference type="EMBL" id="RRJ87562.1"/>
    </source>
</evidence>
<evidence type="ECO:0000256" key="1">
    <source>
        <dbReference type="ARBA" id="ARBA00012928"/>
    </source>
</evidence>
<dbReference type="GO" id="GO:0070403">
    <property type="term" value="F:NAD+ binding"/>
    <property type="evidence" value="ECO:0007669"/>
    <property type="project" value="InterPro"/>
</dbReference>
<dbReference type="PANTHER" id="PTHR11085:SF4">
    <property type="entry name" value="NAD-DEPENDENT PROTEIN DEACYLASE"/>
    <property type="match status" value="1"/>
</dbReference>
<sequence>MPTLAETRRILADPTRIVVLTGAGMSTEAGVPDFRSPGGLYSSDFHGMHPEDLLHVDTLRNQPELFYEYLRTRLAFSAKPDASYRMLAELERAGRVIGVVTQNIDGLHHEAGSQSVVEAHGTLARFSCARCGRAADTATMMTPGTAIRCECGGLIRPEVVLYGEGLDALDDAIDLVAEADAMLVLGTSLLVHPVAGLPQLLLRQGKPVVIVNREATPYADYAGVVEINAGIGETLPELFG</sequence>
<feature type="binding site" evidence="4">
    <location>
        <position position="128"/>
    </location>
    <ligand>
        <name>Zn(2+)</name>
        <dbReference type="ChEBI" id="CHEBI:29105"/>
    </ligand>
</feature>
<keyword evidence="4" id="KW-0862">Zinc</keyword>
<organism evidence="6 7">
    <name type="scientific">Gulosibacter macacae</name>
    <dbReference type="NCBI Taxonomy" id="2488791"/>
    <lineage>
        <taxon>Bacteria</taxon>
        <taxon>Bacillati</taxon>
        <taxon>Actinomycetota</taxon>
        <taxon>Actinomycetes</taxon>
        <taxon>Micrococcales</taxon>
        <taxon>Microbacteriaceae</taxon>
        <taxon>Gulosibacter</taxon>
    </lineage>
</organism>
<dbReference type="InterPro" id="IPR050134">
    <property type="entry name" value="NAD-dep_sirtuin_deacylases"/>
</dbReference>
<dbReference type="CDD" id="cd01407">
    <property type="entry name" value="SIR2-fam"/>
    <property type="match status" value="1"/>
</dbReference>